<reference evidence="1" key="1">
    <citation type="journal article" date="2023" name="Mol. Phylogenet. Evol.">
        <title>Genome-scale phylogeny and comparative genomics of the fungal order Sordariales.</title>
        <authorList>
            <person name="Hensen N."/>
            <person name="Bonometti L."/>
            <person name="Westerberg I."/>
            <person name="Brannstrom I.O."/>
            <person name="Guillou S."/>
            <person name="Cros-Aarteil S."/>
            <person name="Calhoun S."/>
            <person name="Haridas S."/>
            <person name="Kuo A."/>
            <person name="Mondo S."/>
            <person name="Pangilinan J."/>
            <person name="Riley R."/>
            <person name="LaButti K."/>
            <person name="Andreopoulos B."/>
            <person name="Lipzen A."/>
            <person name="Chen C."/>
            <person name="Yan M."/>
            <person name="Daum C."/>
            <person name="Ng V."/>
            <person name="Clum A."/>
            <person name="Steindorff A."/>
            <person name="Ohm R.A."/>
            <person name="Martin F."/>
            <person name="Silar P."/>
            <person name="Natvig D.O."/>
            <person name="Lalanne C."/>
            <person name="Gautier V."/>
            <person name="Ament-Velasquez S.L."/>
            <person name="Kruys A."/>
            <person name="Hutchinson M.I."/>
            <person name="Powell A.J."/>
            <person name="Barry K."/>
            <person name="Miller A.N."/>
            <person name="Grigoriev I.V."/>
            <person name="Debuchy R."/>
            <person name="Gladieux P."/>
            <person name="Hiltunen Thoren M."/>
            <person name="Johannesson H."/>
        </authorList>
    </citation>
    <scope>NUCLEOTIDE SEQUENCE</scope>
    <source>
        <strain evidence="1">PSN293</strain>
    </source>
</reference>
<gene>
    <name evidence="1" type="ORF">QBC37DRAFT_404063</name>
</gene>
<dbReference type="AlphaFoldDB" id="A0AAN6XZQ0"/>
<proteinExistence type="predicted"/>
<name>A0AAN6XZQ0_9PEZI</name>
<dbReference type="InterPro" id="IPR008949">
    <property type="entry name" value="Isoprenoid_synthase_dom_sf"/>
</dbReference>
<reference evidence="1" key="2">
    <citation type="submission" date="2023-05" db="EMBL/GenBank/DDBJ databases">
        <authorList>
            <consortium name="Lawrence Berkeley National Laboratory"/>
            <person name="Steindorff A."/>
            <person name="Hensen N."/>
            <person name="Bonometti L."/>
            <person name="Westerberg I."/>
            <person name="Brannstrom I.O."/>
            <person name="Guillou S."/>
            <person name="Cros-Aarteil S."/>
            <person name="Calhoun S."/>
            <person name="Haridas S."/>
            <person name="Kuo A."/>
            <person name="Mondo S."/>
            <person name="Pangilinan J."/>
            <person name="Riley R."/>
            <person name="Labutti K."/>
            <person name="Andreopoulos B."/>
            <person name="Lipzen A."/>
            <person name="Chen C."/>
            <person name="Yanf M."/>
            <person name="Daum C."/>
            <person name="Ng V."/>
            <person name="Clum A."/>
            <person name="Ohm R."/>
            <person name="Martin F."/>
            <person name="Silar P."/>
            <person name="Natvig D."/>
            <person name="Lalanne C."/>
            <person name="Gautier V."/>
            <person name="Ament-Velasquez S.L."/>
            <person name="Kruys A."/>
            <person name="Hutchinson M.I."/>
            <person name="Powell A.J."/>
            <person name="Barry K."/>
            <person name="Miller A.N."/>
            <person name="Grigoriev I.V."/>
            <person name="Debuchy R."/>
            <person name="Gladieux P."/>
            <person name="Thoren M.H."/>
            <person name="Johannesson H."/>
        </authorList>
    </citation>
    <scope>NUCLEOTIDE SEQUENCE</scope>
    <source>
        <strain evidence="1">PSN293</strain>
    </source>
</reference>
<dbReference type="Proteomes" id="UP001301769">
    <property type="component" value="Unassembled WGS sequence"/>
</dbReference>
<evidence type="ECO:0000313" key="2">
    <source>
        <dbReference type="Proteomes" id="UP001301769"/>
    </source>
</evidence>
<dbReference type="Gene3D" id="1.10.600.10">
    <property type="entry name" value="Farnesyl Diphosphate Synthase"/>
    <property type="match status" value="1"/>
</dbReference>
<comment type="caution">
    <text evidence="1">The sequence shown here is derived from an EMBL/GenBank/DDBJ whole genome shotgun (WGS) entry which is preliminary data.</text>
</comment>
<keyword evidence="2" id="KW-1185">Reference proteome</keyword>
<dbReference type="SUPFAM" id="SSF48576">
    <property type="entry name" value="Terpenoid synthases"/>
    <property type="match status" value="2"/>
</dbReference>
<protein>
    <submittedName>
        <fullName evidence="1">Uncharacterized protein</fullName>
    </submittedName>
</protein>
<sequence>MNPLAELGPLPGLDATTLEGLSPDQQQSIITDVSKICRKMMVNLGVTWKPQPVDPTLRTSLVDWIKSQVQPSIGKPVNKAFLLSTDGSAIFTEYVYEDHDAHTKLCMAKILTLCLYLDDLAEKDDGMASQAELFLTKMLDGGIPTDTAIPPQYRCWLELFRKHSLDLARCMSDPIATSMLLHSFTVFLEATALENRIQRDRAIYDTATCDVETERHHDQAYEQAANQGREIPLPLDTDWVTNPTATNQPSYLRPDTFPTWLRERTGGTEIFIISSFRCPGGIDIPTAYWLPAIYEMRSFSNDINDLYSFAKEMLAGDTHSFIAMSTRDKRALGVPGTASDGGWCLRDTLAEMCSRVLDTSGRTNRILRPKGRVGCRYGDDGSVLSVDEMVGMLKEEEPIVGAGRKRQDLMSALALRLWETHQRGYVAYHLQSTRYRAFELFDWVREMAGEKGEGPGWILDQFATPSAVTTSLEEADGGKSVQEDTTFSGYGGHHQSRRSLLTRVTHMIKTWMGKQ</sequence>
<dbReference type="EMBL" id="MU858196">
    <property type="protein sequence ID" value="KAK4209699.1"/>
    <property type="molecule type" value="Genomic_DNA"/>
</dbReference>
<accession>A0AAN6XZQ0</accession>
<organism evidence="1 2">
    <name type="scientific">Rhypophila decipiens</name>
    <dbReference type="NCBI Taxonomy" id="261697"/>
    <lineage>
        <taxon>Eukaryota</taxon>
        <taxon>Fungi</taxon>
        <taxon>Dikarya</taxon>
        <taxon>Ascomycota</taxon>
        <taxon>Pezizomycotina</taxon>
        <taxon>Sordariomycetes</taxon>
        <taxon>Sordariomycetidae</taxon>
        <taxon>Sordariales</taxon>
        <taxon>Naviculisporaceae</taxon>
        <taxon>Rhypophila</taxon>
    </lineage>
</organism>
<evidence type="ECO:0000313" key="1">
    <source>
        <dbReference type="EMBL" id="KAK4209699.1"/>
    </source>
</evidence>